<feature type="region of interest" description="Disordered" evidence="1">
    <location>
        <begin position="20"/>
        <end position="42"/>
    </location>
</feature>
<gene>
    <name evidence="2" type="ORF">ACFSOY_07455</name>
</gene>
<evidence type="ECO:0000313" key="3">
    <source>
        <dbReference type="Proteomes" id="UP001597343"/>
    </source>
</evidence>
<dbReference type="EMBL" id="JBHUIO010000005">
    <property type="protein sequence ID" value="MFD2169829.1"/>
    <property type="molecule type" value="Genomic_DNA"/>
</dbReference>
<keyword evidence="3" id="KW-1185">Reference proteome</keyword>
<evidence type="ECO:0000256" key="1">
    <source>
        <dbReference type="SAM" id="MobiDB-lite"/>
    </source>
</evidence>
<dbReference type="RefSeq" id="WP_386045283.1">
    <property type="nucleotide sequence ID" value="NZ_JBHUIO010000005.1"/>
</dbReference>
<protein>
    <submittedName>
        <fullName evidence="2">Uncharacterized protein</fullName>
    </submittedName>
</protein>
<dbReference type="Proteomes" id="UP001597343">
    <property type="component" value="Unassembled WGS sequence"/>
</dbReference>
<accession>A0ABW4ZWV4</accession>
<name>A0ABW4ZWV4_9BACL</name>
<evidence type="ECO:0000313" key="2">
    <source>
        <dbReference type="EMBL" id="MFD2169829.1"/>
    </source>
</evidence>
<organism evidence="2 3">
    <name type="scientific">Tumebacillus lipolyticus</name>
    <dbReference type="NCBI Taxonomy" id="1280370"/>
    <lineage>
        <taxon>Bacteria</taxon>
        <taxon>Bacillati</taxon>
        <taxon>Bacillota</taxon>
        <taxon>Bacilli</taxon>
        <taxon>Bacillales</taxon>
        <taxon>Alicyclobacillaceae</taxon>
        <taxon>Tumebacillus</taxon>
    </lineage>
</organism>
<sequence>MLTQIHDSWTKDHARITASSEKIASSLQPHFMSHSKGMLTKN</sequence>
<comment type="caution">
    <text evidence="2">The sequence shown here is derived from an EMBL/GenBank/DDBJ whole genome shotgun (WGS) entry which is preliminary data.</text>
</comment>
<reference evidence="3" key="1">
    <citation type="journal article" date="2019" name="Int. J. Syst. Evol. Microbiol.">
        <title>The Global Catalogue of Microorganisms (GCM) 10K type strain sequencing project: providing services to taxonomists for standard genome sequencing and annotation.</title>
        <authorList>
            <consortium name="The Broad Institute Genomics Platform"/>
            <consortium name="The Broad Institute Genome Sequencing Center for Infectious Disease"/>
            <person name="Wu L."/>
            <person name="Ma J."/>
        </authorList>
    </citation>
    <scope>NUCLEOTIDE SEQUENCE [LARGE SCALE GENOMIC DNA]</scope>
    <source>
        <strain evidence="3">CGMCC 1.13574</strain>
    </source>
</reference>
<proteinExistence type="predicted"/>